<dbReference type="InterPro" id="IPR002182">
    <property type="entry name" value="NB-ARC"/>
</dbReference>
<evidence type="ECO:0000313" key="2">
    <source>
        <dbReference type="EMBL" id="GIE42941.1"/>
    </source>
</evidence>
<dbReference type="EMBL" id="JACHNC010000001">
    <property type="protein sequence ID" value="MBB4753199.1"/>
    <property type="molecule type" value="Genomic_DNA"/>
</dbReference>
<dbReference type="AlphaFoldDB" id="A0A7W7MK22"/>
<sequence>MLEVLAAEAVRVMTPGVTAATGYGARRIWQLVRGRSSRPPSDRTALQAWILRRAREDETFAAQLAQELVAVDTVDAIAVLAPAMFADRTEIRERIQGPGLWVIAGARGSGKTALARQIAYDLRDRVNAYAEVDLGDFRDGESLRLIEVQQAVLRQLGVPHVDDTAPVVDDQYRRALRHRKFTLILDNVIGEREAAGLAYPWEHATVLVTTRVLSQDLRVWNTGDTIVLAGVDEDGAREILAARCDEAMLAAEPGATRELIRLCDGLPTVLAQAGARLARRRGRPDAVAEMVEQFAGATGPLVDDLIRRSVAELPVDGLESIVDHPGTDLTDAGVSALLGQPGEELVDALIDAALMFRGPGGRLSLLWSVRRAVRADDAGFLRFLGWFRDMAGAADLAMDPAGVTDRVRHGRLRRYPAPPELGWPERRLRPVDWLQNEAHVVLDLLREAHHRGHHVEVVQICGALEALLTVHGHHLVCLAANEWGIAGAEVLGWRPAVARLHAMQGRIQMLLGHLDRADVSLSTAETLVAALGDRQLESSVLEFRARWAQESARGGAAGRLTLAETSLRTAIAIDQELSDGRARGLHLRMLANVLVDAGRGGEALALLADVTAPAGDGRNLARLHLVRARAHLALRDAAAAAEDLRRARELTTDSGATQYELELADLRAQVALAYGDVEQARRWWGWVAYRHFLAGHPRQREFAARLNQLPPGP</sequence>
<dbReference type="RefSeq" id="WP_188124926.1">
    <property type="nucleotide sequence ID" value="NZ_BOMP01000099.1"/>
</dbReference>
<protein>
    <recommendedName>
        <fullName evidence="1">NB-ARC domain-containing protein</fullName>
    </recommendedName>
</protein>
<reference evidence="2 5" key="2">
    <citation type="submission" date="2021-01" db="EMBL/GenBank/DDBJ databases">
        <title>Whole genome shotgun sequence of Actinoplanes lobatus NBRC 12513.</title>
        <authorList>
            <person name="Komaki H."/>
            <person name="Tamura T."/>
        </authorList>
    </citation>
    <scope>NUCLEOTIDE SEQUENCE [LARGE SCALE GENOMIC DNA]</scope>
    <source>
        <strain evidence="2 5">NBRC 12513</strain>
    </source>
</reference>
<keyword evidence="5" id="KW-1185">Reference proteome</keyword>
<proteinExistence type="predicted"/>
<evidence type="ECO:0000313" key="4">
    <source>
        <dbReference type="Proteomes" id="UP000590511"/>
    </source>
</evidence>
<reference evidence="3 4" key="1">
    <citation type="submission" date="2020-08" db="EMBL/GenBank/DDBJ databases">
        <title>Sequencing the genomes of 1000 actinobacteria strains.</title>
        <authorList>
            <person name="Klenk H.-P."/>
        </authorList>
    </citation>
    <scope>NUCLEOTIDE SEQUENCE [LARGE SCALE GENOMIC DNA]</scope>
    <source>
        <strain evidence="3 4">DSM 43150</strain>
    </source>
</reference>
<dbReference type="PRINTS" id="PR00364">
    <property type="entry name" value="DISEASERSIST"/>
</dbReference>
<dbReference type="Proteomes" id="UP000631312">
    <property type="component" value="Unassembled WGS sequence"/>
</dbReference>
<dbReference type="InterPro" id="IPR011990">
    <property type="entry name" value="TPR-like_helical_dom_sf"/>
</dbReference>
<accession>A0A7W7MK22</accession>
<dbReference type="GO" id="GO:0043531">
    <property type="term" value="F:ADP binding"/>
    <property type="evidence" value="ECO:0007669"/>
    <property type="project" value="InterPro"/>
</dbReference>
<dbReference type="SUPFAM" id="SSF52540">
    <property type="entry name" value="P-loop containing nucleoside triphosphate hydrolases"/>
    <property type="match status" value="1"/>
</dbReference>
<comment type="caution">
    <text evidence="3">The sequence shown here is derived from an EMBL/GenBank/DDBJ whole genome shotgun (WGS) entry which is preliminary data.</text>
</comment>
<evidence type="ECO:0000259" key="1">
    <source>
        <dbReference type="Pfam" id="PF00931"/>
    </source>
</evidence>
<dbReference type="Proteomes" id="UP000590511">
    <property type="component" value="Unassembled WGS sequence"/>
</dbReference>
<dbReference type="Gene3D" id="3.40.50.300">
    <property type="entry name" value="P-loop containing nucleotide triphosphate hydrolases"/>
    <property type="match status" value="1"/>
</dbReference>
<evidence type="ECO:0000313" key="5">
    <source>
        <dbReference type="Proteomes" id="UP000631312"/>
    </source>
</evidence>
<evidence type="ECO:0000313" key="3">
    <source>
        <dbReference type="EMBL" id="MBB4753199.1"/>
    </source>
</evidence>
<dbReference type="SUPFAM" id="SSF48452">
    <property type="entry name" value="TPR-like"/>
    <property type="match status" value="1"/>
</dbReference>
<gene>
    <name evidence="2" type="ORF">Alo02nite_58390</name>
    <name evidence="3" type="ORF">BJ964_007360</name>
</gene>
<dbReference type="Gene3D" id="1.25.40.10">
    <property type="entry name" value="Tetratricopeptide repeat domain"/>
    <property type="match status" value="1"/>
</dbReference>
<feature type="domain" description="NB-ARC" evidence="1">
    <location>
        <begin position="97"/>
        <end position="212"/>
    </location>
</feature>
<dbReference type="Pfam" id="PF00931">
    <property type="entry name" value="NB-ARC"/>
    <property type="match status" value="1"/>
</dbReference>
<organism evidence="3 4">
    <name type="scientific">Actinoplanes lobatus</name>
    <dbReference type="NCBI Taxonomy" id="113568"/>
    <lineage>
        <taxon>Bacteria</taxon>
        <taxon>Bacillati</taxon>
        <taxon>Actinomycetota</taxon>
        <taxon>Actinomycetes</taxon>
        <taxon>Micromonosporales</taxon>
        <taxon>Micromonosporaceae</taxon>
        <taxon>Actinoplanes</taxon>
    </lineage>
</organism>
<dbReference type="InterPro" id="IPR027417">
    <property type="entry name" value="P-loop_NTPase"/>
</dbReference>
<name>A0A7W7MK22_9ACTN</name>
<dbReference type="EMBL" id="BOMP01000099">
    <property type="protein sequence ID" value="GIE42941.1"/>
    <property type="molecule type" value="Genomic_DNA"/>
</dbReference>